<gene>
    <name evidence="1" type="ORF">Agabi119p4_5742</name>
</gene>
<protein>
    <submittedName>
        <fullName evidence="1">Uncharacterized protein</fullName>
    </submittedName>
</protein>
<proteinExistence type="predicted"/>
<evidence type="ECO:0000313" key="2">
    <source>
        <dbReference type="Proteomes" id="UP000629468"/>
    </source>
</evidence>
<evidence type="ECO:0000313" key="1">
    <source>
        <dbReference type="EMBL" id="KAF7773575.1"/>
    </source>
</evidence>
<reference evidence="1 2" key="1">
    <citation type="journal article" name="Sci. Rep.">
        <title>Telomere-to-telomere assembled and centromere annotated genomes of the two main subspecies of the button mushroom Agaricus bisporus reveal especially polymorphic chromosome ends.</title>
        <authorList>
            <person name="Sonnenberg A.S.M."/>
            <person name="Sedaghat-Telgerd N."/>
            <person name="Lavrijssen B."/>
            <person name="Ohm R.A."/>
            <person name="Hendrickx P.M."/>
            <person name="Scholtmeijer K."/>
            <person name="Baars J.J.P."/>
            <person name="van Peer A."/>
        </authorList>
    </citation>
    <scope>NUCLEOTIDE SEQUENCE [LARGE SCALE GENOMIC DNA]</scope>
    <source>
        <strain evidence="1 2">H119_p4</strain>
    </source>
</reference>
<dbReference type="EMBL" id="JABXXO010000007">
    <property type="protein sequence ID" value="KAF7773575.1"/>
    <property type="molecule type" value="Genomic_DNA"/>
</dbReference>
<dbReference type="AlphaFoldDB" id="A0A8H7KGG2"/>
<dbReference type="Proteomes" id="UP000629468">
    <property type="component" value="Unassembled WGS sequence"/>
</dbReference>
<comment type="caution">
    <text evidence="1">The sequence shown here is derived from an EMBL/GenBank/DDBJ whole genome shotgun (WGS) entry which is preliminary data.</text>
</comment>
<organism evidence="1 2">
    <name type="scientific">Agaricus bisporus var. burnettii</name>
    <dbReference type="NCBI Taxonomy" id="192524"/>
    <lineage>
        <taxon>Eukaryota</taxon>
        <taxon>Fungi</taxon>
        <taxon>Dikarya</taxon>
        <taxon>Basidiomycota</taxon>
        <taxon>Agaricomycotina</taxon>
        <taxon>Agaricomycetes</taxon>
        <taxon>Agaricomycetidae</taxon>
        <taxon>Agaricales</taxon>
        <taxon>Agaricineae</taxon>
        <taxon>Agaricaceae</taxon>
        <taxon>Agaricus</taxon>
    </lineage>
</organism>
<sequence>MFCQACVSCVPPPLPDASQTSMQVFRTYPNLTSRASCKHEAILRNRGIWLTTRKPGPEISHQGPAEYIRMSSNLIHPCGGQARSVRTSSRE</sequence>
<accession>A0A8H7KGG2</accession>
<name>A0A8H7KGG2_AGABI</name>